<protein>
    <recommendedName>
        <fullName evidence="1">Outer membrane protein beta-barrel domain-containing protein</fullName>
    </recommendedName>
</protein>
<dbReference type="EMBL" id="AP024749">
    <property type="protein sequence ID" value="BCY29192.1"/>
    <property type="molecule type" value="Genomic_DNA"/>
</dbReference>
<dbReference type="RefSeq" id="WP_221258284.1">
    <property type="nucleotide sequence ID" value="NZ_AP024749.1"/>
</dbReference>
<dbReference type="Gene3D" id="2.40.160.20">
    <property type="match status" value="1"/>
</dbReference>
<evidence type="ECO:0000313" key="3">
    <source>
        <dbReference type="Proteomes" id="UP000825258"/>
    </source>
</evidence>
<proteinExistence type="predicted"/>
<organism evidence="2 3">
    <name type="scientific">Flavobacterium okayamense</name>
    <dbReference type="NCBI Taxonomy" id="2830782"/>
    <lineage>
        <taxon>Bacteria</taxon>
        <taxon>Pseudomonadati</taxon>
        <taxon>Bacteroidota</taxon>
        <taxon>Flavobacteriia</taxon>
        <taxon>Flavobacteriales</taxon>
        <taxon>Flavobacteriaceae</taxon>
        <taxon>Flavobacterium</taxon>
    </lineage>
</organism>
<dbReference type="SUPFAM" id="SSF56925">
    <property type="entry name" value="OMPA-like"/>
    <property type="match status" value="1"/>
</dbReference>
<keyword evidence="3" id="KW-1185">Reference proteome</keyword>
<evidence type="ECO:0000313" key="2">
    <source>
        <dbReference type="EMBL" id="BCY29192.1"/>
    </source>
</evidence>
<reference evidence="2 3" key="1">
    <citation type="submission" date="2021-06" db="EMBL/GenBank/DDBJ databases">
        <title>Whole genome sequences of Flavobacterium sp. KK2020170 and assembly.</title>
        <authorList>
            <person name="Kitahara K."/>
            <person name="Miyoshi S."/>
            <person name="Uesaka K."/>
        </authorList>
    </citation>
    <scope>NUCLEOTIDE SEQUENCE [LARGE SCALE GENOMIC DNA]</scope>
    <source>
        <strain evidence="2 3">KK2020170</strain>
    </source>
</reference>
<evidence type="ECO:0000259" key="1">
    <source>
        <dbReference type="Pfam" id="PF13568"/>
    </source>
</evidence>
<gene>
    <name evidence="2" type="ORF">KK2020170_20600</name>
</gene>
<dbReference type="Pfam" id="PF13568">
    <property type="entry name" value="OMP_b-brl_2"/>
    <property type="match status" value="1"/>
</dbReference>
<name>A0ABN6I1L0_9FLAO</name>
<feature type="domain" description="Outer membrane protein beta-barrel" evidence="1">
    <location>
        <begin position="17"/>
        <end position="187"/>
    </location>
</feature>
<accession>A0ABN6I1L0</accession>
<dbReference type="InterPro" id="IPR011250">
    <property type="entry name" value="OMP/PagP_B-barrel"/>
</dbReference>
<sequence>MKKLILVVLILTSIQLFSQQRNRGDIELNPKIGTAASNYYGEVRLENDPLSSVNLGIETDYFFNNRWSFHSGLLFQRMGSNVTSYYSEKINYITIPLNANWHFGSTRKWYLNFGPSAGFLISAEADIKQGSFDPSDFTFSNGTFDIKDSVNSFQLGLNFGIGYKIFINEMLSISIDYQGMTGLTNISNDNQYSIKNAYSSFNVGGVIKL</sequence>
<dbReference type="Proteomes" id="UP000825258">
    <property type="component" value="Chromosome"/>
</dbReference>
<dbReference type="InterPro" id="IPR025665">
    <property type="entry name" value="Beta-barrel_OMP_2"/>
</dbReference>